<accession>A0A1R1Y9C8</accession>
<dbReference type="AlphaFoldDB" id="A0A1R1Y9C8"/>
<organism evidence="2 3">
    <name type="scientific">Smittium culicis</name>
    <dbReference type="NCBI Taxonomy" id="133412"/>
    <lineage>
        <taxon>Eukaryota</taxon>
        <taxon>Fungi</taxon>
        <taxon>Fungi incertae sedis</taxon>
        <taxon>Zoopagomycota</taxon>
        <taxon>Kickxellomycotina</taxon>
        <taxon>Harpellomycetes</taxon>
        <taxon>Harpellales</taxon>
        <taxon>Legeriomycetaceae</taxon>
        <taxon>Smittium</taxon>
    </lineage>
</organism>
<dbReference type="Proteomes" id="UP000187429">
    <property type="component" value="Unassembled WGS sequence"/>
</dbReference>
<evidence type="ECO:0000313" key="2">
    <source>
        <dbReference type="EMBL" id="OMJ23531.1"/>
    </source>
</evidence>
<feature type="compositionally biased region" description="Polar residues" evidence="1">
    <location>
        <begin position="18"/>
        <end position="37"/>
    </location>
</feature>
<keyword evidence="3" id="KW-1185">Reference proteome</keyword>
<name>A0A1R1Y9C8_9FUNG</name>
<comment type="caution">
    <text evidence="2">The sequence shown here is derived from an EMBL/GenBank/DDBJ whole genome shotgun (WGS) entry which is preliminary data.</text>
</comment>
<feature type="region of interest" description="Disordered" evidence="1">
    <location>
        <begin position="1"/>
        <end position="37"/>
    </location>
</feature>
<evidence type="ECO:0000313" key="3">
    <source>
        <dbReference type="Proteomes" id="UP000187429"/>
    </source>
</evidence>
<reference evidence="3" key="1">
    <citation type="submission" date="2017-01" db="EMBL/GenBank/DDBJ databases">
        <authorList>
            <person name="Wang Y."/>
            <person name="White M."/>
            <person name="Kvist S."/>
            <person name="Moncalvo J.-M."/>
        </authorList>
    </citation>
    <scope>NUCLEOTIDE SEQUENCE [LARGE SCALE GENOMIC DNA]</scope>
    <source>
        <strain evidence="3">ID-206-W2</strain>
    </source>
</reference>
<gene>
    <name evidence="2" type="ORF">AYI69_g4936</name>
</gene>
<evidence type="ECO:0000256" key="1">
    <source>
        <dbReference type="SAM" id="MobiDB-lite"/>
    </source>
</evidence>
<protein>
    <submittedName>
        <fullName evidence="2">Uncharacterized protein</fullName>
    </submittedName>
</protein>
<dbReference type="EMBL" id="LSSM01002009">
    <property type="protein sequence ID" value="OMJ23531.1"/>
    <property type="molecule type" value="Genomic_DNA"/>
</dbReference>
<sequence>MPPRHRPFYSEPSAELIQETNTEMDQSPGQIKENSVTPKKQYIDSQIKSQVQAQVQVQVQIQAFILAQNQTRPMNQSIPLEPPANQKFVSHNYI</sequence>
<proteinExistence type="predicted"/>